<dbReference type="GO" id="GO:0003723">
    <property type="term" value="F:RNA binding"/>
    <property type="evidence" value="ECO:0007669"/>
    <property type="project" value="InterPro"/>
</dbReference>
<comment type="catalytic activity">
    <reaction evidence="1 5">
        <text>uridine(55) in tRNA = pseudouridine(55) in tRNA</text>
        <dbReference type="Rhea" id="RHEA:42532"/>
        <dbReference type="Rhea" id="RHEA-COMP:10101"/>
        <dbReference type="Rhea" id="RHEA-COMP:10102"/>
        <dbReference type="ChEBI" id="CHEBI:65314"/>
        <dbReference type="ChEBI" id="CHEBI:65315"/>
        <dbReference type="EC" id="5.4.99.25"/>
    </reaction>
</comment>
<dbReference type="Gene3D" id="3.30.2350.10">
    <property type="entry name" value="Pseudouridine synthase"/>
    <property type="match status" value="1"/>
</dbReference>
<dbReference type="AlphaFoldDB" id="K9EHG3"/>
<dbReference type="GO" id="GO:0160148">
    <property type="term" value="F:tRNA pseudouridine(55) synthase activity"/>
    <property type="evidence" value="ECO:0007669"/>
    <property type="project" value="UniProtKB-EC"/>
</dbReference>
<evidence type="ECO:0000259" key="7">
    <source>
        <dbReference type="Pfam" id="PF01509"/>
    </source>
</evidence>
<name>K9EHG3_9ACTO</name>
<evidence type="ECO:0000256" key="2">
    <source>
        <dbReference type="ARBA" id="ARBA00005642"/>
    </source>
</evidence>
<keyword evidence="4 5" id="KW-0413">Isomerase</keyword>
<evidence type="ECO:0000256" key="5">
    <source>
        <dbReference type="HAMAP-Rule" id="MF_01080"/>
    </source>
</evidence>
<dbReference type="PANTHER" id="PTHR13767">
    <property type="entry name" value="TRNA-PSEUDOURIDINE SYNTHASE"/>
    <property type="match status" value="1"/>
</dbReference>
<dbReference type="CDD" id="cd02573">
    <property type="entry name" value="PseudoU_synth_EcTruB"/>
    <property type="match status" value="1"/>
</dbReference>
<evidence type="ECO:0000256" key="3">
    <source>
        <dbReference type="ARBA" id="ARBA00022694"/>
    </source>
</evidence>
<dbReference type="PATRIC" id="fig|883066.3.peg.197"/>
<comment type="function">
    <text evidence="5">Responsible for synthesis of pseudouridine from uracil-55 in the psi GC loop of transfer RNAs.</text>
</comment>
<evidence type="ECO:0000313" key="10">
    <source>
        <dbReference type="Proteomes" id="UP000009888"/>
    </source>
</evidence>
<dbReference type="EC" id="5.4.99.25" evidence="5"/>
<dbReference type="Pfam" id="PF01509">
    <property type="entry name" value="TruB_N"/>
    <property type="match status" value="1"/>
</dbReference>
<sequence length="338" mass="35167">MSSQPAKSSRGKGRDTSARPFARREMPWGDLPRGQESASGIVIVDKPAGVTSHDVVGAMRRLAGTRKVGHAGTLDPMATGILVIGVGAATKLLTYLSGADKDYSATFRFGVGTDTEDSTGKVMSAPGFSGGEAEVDRAFATLTGSTSQVPSIYSAKKVAGRRAYDLARAGEAVELAANEVFIARVARCGDLRPATQEVEGREVEVADVDVEVTCSSGTYVRAIARDAGGLAGSAGLMSALRRTRVGQFGLEAARTMEELAAQVREDGTLSVIPLAAAAQLALPALSVSAAEADLLRHGQFIDREASDFPVALVCGEDDLVAIGVRRGDQIGPTVVFNR</sequence>
<dbReference type="SUPFAM" id="SSF55120">
    <property type="entry name" value="Pseudouridine synthase"/>
    <property type="match status" value="1"/>
</dbReference>
<reference evidence="9 10" key="1">
    <citation type="submission" date="2012-09" db="EMBL/GenBank/DDBJ databases">
        <title>The Genome Sequence of Actinobaculum massiliae ACS-171-V-COL2.</title>
        <authorList>
            <consortium name="The Broad Institute Genome Sequencing Platform"/>
            <person name="Earl A."/>
            <person name="Ward D."/>
            <person name="Feldgarden M."/>
            <person name="Gevers D."/>
            <person name="Saerens B."/>
            <person name="Vaneechoutte M."/>
            <person name="Walker B."/>
            <person name="Young S.K."/>
            <person name="Zeng Q."/>
            <person name="Gargeya S."/>
            <person name="Fitzgerald M."/>
            <person name="Haas B."/>
            <person name="Abouelleil A."/>
            <person name="Alvarado L."/>
            <person name="Arachchi H.M."/>
            <person name="Berlin A."/>
            <person name="Chapman S.B."/>
            <person name="Goldberg J."/>
            <person name="Griggs A."/>
            <person name="Gujja S."/>
            <person name="Hansen M."/>
            <person name="Howarth C."/>
            <person name="Imamovic A."/>
            <person name="Larimer J."/>
            <person name="McCowen C."/>
            <person name="Montmayeur A."/>
            <person name="Murphy C."/>
            <person name="Neiman D."/>
            <person name="Pearson M."/>
            <person name="Priest M."/>
            <person name="Roberts A."/>
            <person name="Saif S."/>
            <person name="Shea T."/>
            <person name="Sisk P."/>
            <person name="Sykes S."/>
            <person name="Wortman J."/>
            <person name="Nusbaum C."/>
            <person name="Birren B."/>
        </authorList>
    </citation>
    <scope>NUCLEOTIDE SEQUENCE [LARGE SCALE GENOMIC DNA]</scope>
    <source>
        <strain evidence="10">ACS-171-V-Col2</strain>
    </source>
</reference>
<dbReference type="PANTHER" id="PTHR13767:SF2">
    <property type="entry name" value="PSEUDOURIDYLATE SYNTHASE TRUB1"/>
    <property type="match status" value="1"/>
</dbReference>
<feature type="active site" description="Nucleophile" evidence="5">
    <location>
        <position position="75"/>
    </location>
</feature>
<feature type="region of interest" description="Disordered" evidence="6">
    <location>
        <begin position="1"/>
        <end position="34"/>
    </location>
</feature>
<comment type="caution">
    <text evidence="9">The sequence shown here is derived from an EMBL/GenBank/DDBJ whole genome shotgun (WGS) entry which is preliminary data.</text>
</comment>
<dbReference type="InterPro" id="IPR032819">
    <property type="entry name" value="TruB_C"/>
</dbReference>
<protein>
    <recommendedName>
        <fullName evidence="5">tRNA pseudouridine synthase B</fullName>
        <ecNumber evidence="5">5.4.99.25</ecNumber>
    </recommendedName>
    <alternativeName>
        <fullName evidence="5">tRNA pseudouridine(55) synthase</fullName>
        <shortName evidence="5">Psi55 synthase</shortName>
    </alternativeName>
    <alternativeName>
        <fullName evidence="5">tRNA pseudouridylate synthase</fullName>
    </alternativeName>
    <alternativeName>
        <fullName evidence="5">tRNA-uridine isomerase</fullName>
    </alternativeName>
</protein>
<dbReference type="Pfam" id="PF16198">
    <property type="entry name" value="TruB_C_2"/>
    <property type="match status" value="1"/>
</dbReference>
<evidence type="ECO:0000259" key="8">
    <source>
        <dbReference type="Pfam" id="PF16198"/>
    </source>
</evidence>
<accession>K9EHG3</accession>
<dbReference type="NCBIfam" id="TIGR00431">
    <property type="entry name" value="TruB"/>
    <property type="match status" value="1"/>
</dbReference>
<dbReference type="EMBL" id="AGWL01000001">
    <property type="protein sequence ID" value="EKU96108.1"/>
    <property type="molecule type" value="Genomic_DNA"/>
</dbReference>
<gene>
    <name evidence="5" type="primary">truB</name>
    <name evidence="9" type="ORF">HMPREF9233_00196</name>
</gene>
<dbReference type="GO" id="GO:1990481">
    <property type="term" value="P:mRNA pseudouridine synthesis"/>
    <property type="evidence" value="ECO:0007669"/>
    <property type="project" value="TreeGrafter"/>
</dbReference>
<proteinExistence type="inferred from homology"/>
<dbReference type="eggNOG" id="COG0130">
    <property type="taxonomic scope" value="Bacteria"/>
</dbReference>
<dbReference type="InterPro" id="IPR020103">
    <property type="entry name" value="PsdUridine_synth_cat_dom_sf"/>
</dbReference>
<dbReference type="Proteomes" id="UP000009888">
    <property type="component" value="Unassembled WGS sequence"/>
</dbReference>
<dbReference type="RefSeq" id="WP_007000414.1">
    <property type="nucleotide sequence ID" value="NZ_JH992955.1"/>
</dbReference>
<evidence type="ECO:0000256" key="1">
    <source>
        <dbReference type="ARBA" id="ARBA00000385"/>
    </source>
</evidence>
<evidence type="ECO:0000256" key="4">
    <source>
        <dbReference type="ARBA" id="ARBA00023235"/>
    </source>
</evidence>
<feature type="domain" description="Pseudouridine synthase II N-terminal" evidence="7">
    <location>
        <begin position="60"/>
        <end position="220"/>
    </location>
</feature>
<dbReference type="STRING" id="202789.GCA_001457435_00269"/>
<dbReference type="InterPro" id="IPR002501">
    <property type="entry name" value="PsdUridine_synth_N"/>
</dbReference>
<feature type="compositionally biased region" description="Basic and acidic residues" evidence="6">
    <location>
        <begin position="12"/>
        <end position="27"/>
    </location>
</feature>
<comment type="similarity">
    <text evidence="2 5">Belongs to the pseudouridine synthase TruB family. Type 1 subfamily.</text>
</comment>
<keyword evidence="10" id="KW-1185">Reference proteome</keyword>
<dbReference type="InterPro" id="IPR014780">
    <property type="entry name" value="tRNA_psdUridine_synth_TruB"/>
</dbReference>
<dbReference type="HOGENOM" id="CLU_032087_0_0_11"/>
<dbReference type="GO" id="GO:0031119">
    <property type="term" value="P:tRNA pseudouridine synthesis"/>
    <property type="evidence" value="ECO:0007669"/>
    <property type="project" value="UniProtKB-UniRule"/>
</dbReference>
<feature type="domain" description="tRNA pseudouridylate synthase B C-terminal" evidence="8">
    <location>
        <begin position="221"/>
        <end position="263"/>
    </location>
</feature>
<evidence type="ECO:0000313" key="9">
    <source>
        <dbReference type="EMBL" id="EKU96108.1"/>
    </source>
</evidence>
<dbReference type="HAMAP" id="MF_01080">
    <property type="entry name" value="TruB_bact"/>
    <property type="match status" value="1"/>
</dbReference>
<evidence type="ECO:0000256" key="6">
    <source>
        <dbReference type="SAM" id="MobiDB-lite"/>
    </source>
</evidence>
<keyword evidence="3 5" id="KW-0819">tRNA processing</keyword>
<organism evidence="9 10">
    <name type="scientific">Actinobaculum massiliense ACS-171-V-Col2</name>
    <dbReference type="NCBI Taxonomy" id="883066"/>
    <lineage>
        <taxon>Bacteria</taxon>
        <taxon>Bacillati</taxon>
        <taxon>Actinomycetota</taxon>
        <taxon>Actinomycetes</taxon>
        <taxon>Actinomycetales</taxon>
        <taxon>Actinomycetaceae</taxon>
        <taxon>Actinobaculum</taxon>
    </lineage>
</organism>